<evidence type="ECO:0000313" key="1">
    <source>
        <dbReference type="EMBL" id="MFB9994093.1"/>
    </source>
</evidence>
<dbReference type="Proteomes" id="UP001589733">
    <property type="component" value="Unassembled WGS sequence"/>
</dbReference>
<keyword evidence="2" id="KW-1185">Reference proteome</keyword>
<evidence type="ECO:0000313" key="2">
    <source>
        <dbReference type="Proteomes" id="UP001589733"/>
    </source>
</evidence>
<name>A0ABV6B2V6_9DEIO</name>
<reference evidence="1 2" key="1">
    <citation type="submission" date="2024-09" db="EMBL/GenBank/DDBJ databases">
        <authorList>
            <person name="Sun Q."/>
            <person name="Mori K."/>
        </authorList>
    </citation>
    <scope>NUCLEOTIDE SEQUENCE [LARGE SCALE GENOMIC DNA]</scope>
    <source>
        <strain evidence="1 2">JCM 13503</strain>
    </source>
</reference>
<protein>
    <submittedName>
        <fullName evidence="1">Uncharacterized protein</fullName>
    </submittedName>
</protein>
<organism evidence="1 2">
    <name type="scientific">Deinococcus oregonensis</name>
    <dbReference type="NCBI Taxonomy" id="1805970"/>
    <lineage>
        <taxon>Bacteria</taxon>
        <taxon>Thermotogati</taxon>
        <taxon>Deinococcota</taxon>
        <taxon>Deinococci</taxon>
        <taxon>Deinococcales</taxon>
        <taxon>Deinococcaceae</taxon>
        <taxon>Deinococcus</taxon>
    </lineage>
</organism>
<dbReference type="EMBL" id="JBHLYR010000059">
    <property type="protein sequence ID" value="MFB9994093.1"/>
    <property type="molecule type" value="Genomic_DNA"/>
</dbReference>
<dbReference type="RefSeq" id="WP_380014189.1">
    <property type="nucleotide sequence ID" value="NZ_JBHLYR010000059.1"/>
</dbReference>
<accession>A0ABV6B2V6</accession>
<gene>
    <name evidence="1" type="ORF">ACFFLM_19220</name>
</gene>
<comment type="caution">
    <text evidence="1">The sequence shown here is derived from an EMBL/GenBank/DDBJ whole genome shotgun (WGS) entry which is preliminary data.</text>
</comment>
<sequence>MRPRERKRFAKALLRLQAAVPLELDPIEAARFLAAHKRRRLGYLPIRDSEPHYLRQLGLNDVLHGGN</sequence>
<proteinExistence type="predicted"/>